<comment type="caution">
    <text evidence="2">The sequence shown here is derived from an EMBL/GenBank/DDBJ whole genome shotgun (WGS) entry which is preliminary data.</text>
</comment>
<keyword evidence="1" id="KW-0812">Transmembrane</keyword>
<reference evidence="2" key="1">
    <citation type="journal article" date="2023" name="G3 (Bethesda)">
        <title>A reference genome for the long-term kleptoplast-retaining sea slug Elysia crispata morphotype clarki.</title>
        <authorList>
            <person name="Eastman K.E."/>
            <person name="Pendleton A.L."/>
            <person name="Shaikh M.A."/>
            <person name="Suttiyut T."/>
            <person name="Ogas R."/>
            <person name="Tomko P."/>
            <person name="Gavelis G."/>
            <person name="Widhalm J.R."/>
            <person name="Wisecaver J.H."/>
        </authorList>
    </citation>
    <scope>NUCLEOTIDE SEQUENCE</scope>
    <source>
        <strain evidence="2">ECLA1</strain>
    </source>
</reference>
<evidence type="ECO:0000256" key="1">
    <source>
        <dbReference type="SAM" id="Phobius"/>
    </source>
</evidence>
<evidence type="ECO:0000313" key="3">
    <source>
        <dbReference type="Proteomes" id="UP001283361"/>
    </source>
</evidence>
<gene>
    <name evidence="2" type="ORF">RRG08_057203</name>
</gene>
<feature type="transmembrane region" description="Helical" evidence="1">
    <location>
        <begin position="21"/>
        <end position="41"/>
    </location>
</feature>
<keyword evidence="3" id="KW-1185">Reference proteome</keyword>
<dbReference type="Proteomes" id="UP001283361">
    <property type="component" value="Unassembled WGS sequence"/>
</dbReference>
<keyword evidence="1" id="KW-1133">Transmembrane helix</keyword>
<accession>A0AAE0XWW9</accession>
<evidence type="ECO:0000313" key="2">
    <source>
        <dbReference type="EMBL" id="KAK3720732.1"/>
    </source>
</evidence>
<sequence length="111" mass="11736">MGSASQTKSTLGVTSCVLPKLMAAIVGVALFLDYVGVGVSASTSWEHLSSLENVGNEFELSWKVLGDAASRNGKAELHSYVSSFLQLHMCLSAGRNIIKHEELIGLKASSP</sequence>
<name>A0AAE0XWW9_9GAST</name>
<proteinExistence type="predicted"/>
<dbReference type="EMBL" id="JAWDGP010007404">
    <property type="protein sequence ID" value="KAK3720732.1"/>
    <property type="molecule type" value="Genomic_DNA"/>
</dbReference>
<organism evidence="2 3">
    <name type="scientific">Elysia crispata</name>
    <name type="common">lettuce slug</name>
    <dbReference type="NCBI Taxonomy" id="231223"/>
    <lineage>
        <taxon>Eukaryota</taxon>
        <taxon>Metazoa</taxon>
        <taxon>Spiralia</taxon>
        <taxon>Lophotrochozoa</taxon>
        <taxon>Mollusca</taxon>
        <taxon>Gastropoda</taxon>
        <taxon>Heterobranchia</taxon>
        <taxon>Euthyneura</taxon>
        <taxon>Panpulmonata</taxon>
        <taxon>Sacoglossa</taxon>
        <taxon>Placobranchoidea</taxon>
        <taxon>Plakobranchidae</taxon>
        <taxon>Elysia</taxon>
    </lineage>
</organism>
<protein>
    <submittedName>
        <fullName evidence="2">Uncharacterized protein</fullName>
    </submittedName>
</protein>
<dbReference type="AlphaFoldDB" id="A0AAE0XWW9"/>
<keyword evidence="1" id="KW-0472">Membrane</keyword>